<dbReference type="PRINTS" id="PR00986">
    <property type="entry name" value="TRNASYNTHVAL"/>
</dbReference>
<dbReference type="Gene3D" id="1.10.287.380">
    <property type="entry name" value="Valyl-tRNA synthetase, C-terminal domain"/>
    <property type="match status" value="1"/>
</dbReference>
<evidence type="ECO:0000256" key="11">
    <source>
        <dbReference type="SAM" id="MobiDB-lite"/>
    </source>
</evidence>
<comment type="catalytic activity">
    <reaction evidence="9">
        <text>tRNA(Val) + L-valine + ATP = L-valyl-tRNA(Val) + AMP + diphosphate</text>
        <dbReference type="Rhea" id="RHEA:10704"/>
        <dbReference type="Rhea" id="RHEA-COMP:9672"/>
        <dbReference type="Rhea" id="RHEA-COMP:9708"/>
        <dbReference type="ChEBI" id="CHEBI:30616"/>
        <dbReference type="ChEBI" id="CHEBI:33019"/>
        <dbReference type="ChEBI" id="CHEBI:57762"/>
        <dbReference type="ChEBI" id="CHEBI:78442"/>
        <dbReference type="ChEBI" id="CHEBI:78537"/>
        <dbReference type="ChEBI" id="CHEBI:456215"/>
        <dbReference type="EC" id="6.1.1.9"/>
    </reaction>
</comment>
<proteinExistence type="inferred from homology"/>
<evidence type="ECO:0000256" key="9">
    <source>
        <dbReference type="ARBA" id="ARBA00047552"/>
    </source>
</evidence>
<dbReference type="EMBL" id="KV918942">
    <property type="protein sequence ID" value="OSX74562.1"/>
    <property type="molecule type" value="Genomic_DNA"/>
</dbReference>
<dbReference type="InterPro" id="IPR001412">
    <property type="entry name" value="aa-tRNA-synth_I_CS"/>
</dbReference>
<dbReference type="GO" id="GO:0004832">
    <property type="term" value="F:valine-tRNA ligase activity"/>
    <property type="evidence" value="ECO:0007669"/>
    <property type="project" value="UniProtKB-EC"/>
</dbReference>
<dbReference type="AlphaFoldDB" id="A0A1X6P123"/>
<organism evidence="14 15">
    <name type="scientific">Porphyra umbilicalis</name>
    <name type="common">Purple laver</name>
    <name type="synonym">Red alga</name>
    <dbReference type="NCBI Taxonomy" id="2786"/>
    <lineage>
        <taxon>Eukaryota</taxon>
        <taxon>Rhodophyta</taxon>
        <taxon>Bangiophyceae</taxon>
        <taxon>Bangiales</taxon>
        <taxon>Bangiaceae</taxon>
        <taxon>Porphyra</taxon>
    </lineage>
</organism>
<dbReference type="FunFam" id="1.10.730.10:FF:000009">
    <property type="entry name" value="Valine--tRNA ligase, mitochondrial"/>
    <property type="match status" value="1"/>
</dbReference>
<keyword evidence="15" id="KW-1185">Reference proteome</keyword>
<dbReference type="GO" id="GO:0005829">
    <property type="term" value="C:cytosol"/>
    <property type="evidence" value="ECO:0007669"/>
    <property type="project" value="TreeGrafter"/>
</dbReference>
<feature type="compositionally biased region" description="Basic and acidic residues" evidence="11">
    <location>
        <begin position="1134"/>
        <end position="1146"/>
    </location>
</feature>
<evidence type="ECO:0000256" key="2">
    <source>
        <dbReference type="ARBA" id="ARBA00013169"/>
    </source>
</evidence>
<dbReference type="InterPro" id="IPR013155">
    <property type="entry name" value="M/V/L/I-tRNA-synth_anticd-bd"/>
</dbReference>
<evidence type="ECO:0000259" key="13">
    <source>
        <dbReference type="Pfam" id="PF08264"/>
    </source>
</evidence>
<dbReference type="Pfam" id="PF00133">
    <property type="entry name" value="tRNA-synt_1"/>
    <property type="match status" value="1"/>
</dbReference>
<dbReference type="PROSITE" id="PS00178">
    <property type="entry name" value="AA_TRNA_LIGASE_I"/>
    <property type="match status" value="1"/>
</dbReference>
<feature type="region of interest" description="Disordered" evidence="11">
    <location>
        <begin position="1118"/>
        <end position="1146"/>
    </location>
</feature>
<dbReference type="NCBIfam" id="NF004349">
    <property type="entry name" value="PRK05729.1"/>
    <property type="match status" value="1"/>
</dbReference>
<evidence type="ECO:0000256" key="10">
    <source>
        <dbReference type="RuleBase" id="RU363035"/>
    </source>
</evidence>
<feature type="region of interest" description="Disordered" evidence="11">
    <location>
        <begin position="72"/>
        <end position="105"/>
    </location>
</feature>
<dbReference type="Gene3D" id="1.10.730.10">
    <property type="entry name" value="Isoleucyl-tRNA Synthetase, Domain 1"/>
    <property type="match status" value="1"/>
</dbReference>
<dbReference type="SUPFAM" id="SSF52374">
    <property type="entry name" value="Nucleotidylyl transferase"/>
    <property type="match status" value="1"/>
</dbReference>
<keyword evidence="6 10" id="KW-0648">Protein biosynthesis</keyword>
<dbReference type="NCBIfam" id="TIGR00422">
    <property type="entry name" value="valS"/>
    <property type="match status" value="1"/>
</dbReference>
<dbReference type="GO" id="GO:0006438">
    <property type="term" value="P:valyl-tRNA aminoacylation"/>
    <property type="evidence" value="ECO:0007669"/>
    <property type="project" value="InterPro"/>
</dbReference>
<evidence type="ECO:0000313" key="14">
    <source>
        <dbReference type="EMBL" id="OSX74562.1"/>
    </source>
</evidence>
<dbReference type="CDD" id="cd00817">
    <property type="entry name" value="ValRS_core"/>
    <property type="match status" value="1"/>
</dbReference>
<dbReference type="InterPro" id="IPR014729">
    <property type="entry name" value="Rossmann-like_a/b/a_fold"/>
</dbReference>
<dbReference type="FunFam" id="3.40.50.620:FF:000020">
    <property type="entry name" value="Valine--tRNA ligase, mitochondrial"/>
    <property type="match status" value="1"/>
</dbReference>
<dbReference type="PANTHER" id="PTHR11946">
    <property type="entry name" value="VALYL-TRNA SYNTHETASES"/>
    <property type="match status" value="1"/>
</dbReference>
<dbReference type="GO" id="GO:0005524">
    <property type="term" value="F:ATP binding"/>
    <property type="evidence" value="ECO:0007669"/>
    <property type="project" value="UniProtKB-KW"/>
</dbReference>
<evidence type="ECO:0000256" key="6">
    <source>
        <dbReference type="ARBA" id="ARBA00022917"/>
    </source>
</evidence>
<dbReference type="InterPro" id="IPR033705">
    <property type="entry name" value="Anticodon_Ia_Val"/>
</dbReference>
<evidence type="ECO:0000256" key="3">
    <source>
        <dbReference type="ARBA" id="ARBA00022598"/>
    </source>
</evidence>
<feature type="compositionally biased region" description="Gly residues" evidence="11">
    <location>
        <begin position="82"/>
        <end position="105"/>
    </location>
</feature>
<evidence type="ECO:0000256" key="8">
    <source>
        <dbReference type="ARBA" id="ARBA00029936"/>
    </source>
</evidence>
<dbReference type="CDD" id="cd07962">
    <property type="entry name" value="Anticodon_Ia_Val"/>
    <property type="match status" value="1"/>
</dbReference>
<keyword evidence="7 10" id="KW-0030">Aminoacyl-tRNA synthetase</keyword>
<dbReference type="Pfam" id="PF08264">
    <property type="entry name" value="Anticodon_1"/>
    <property type="match status" value="1"/>
</dbReference>
<dbReference type="Proteomes" id="UP000218209">
    <property type="component" value="Unassembled WGS sequence"/>
</dbReference>
<feature type="compositionally biased region" description="Low complexity" evidence="11">
    <location>
        <begin position="72"/>
        <end position="81"/>
    </location>
</feature>
<evidence type="ECO:0000259" key="12">
    <source>
        <dbReference type="Pfam" id="PF00133"/>
    </source>
</evidence>
<protein>
    <recommendedName>
        <fullName evidence="2">valine--tRNA ligase</fullName>
        <ecNumber evidence="2">6.1.1.9</ecNumber>
    </recommendedName>
    <alternativeName>
        <fullName evidence="8">Valyl-tRNA synthetase</fullName>
    </alternativeName>
</protein>
<dbReference type="InterPro" id="IPR009008">
    <property type="entry name" value="Val/Leu/Ile-tRNA-synth_edit"/>
</dbReference>
<feature type="domain" description="Methionyl/Valyl/Leucyl/Isoleucyl-tRNA synthetase anticodon-binding" evidence="13">
    <location>
        <begin position="881"/>
        <end position="1034"/>
    </location>
</feature>
<dbReference type="SUPFAM" id="SSF47323">
    <property type="entry name" value="Anticodon-binding domain of a subclass of class I aminoacyl-tRNA synthetases"/>
    <property type="match status" value="1"/>
</dbReference>
<dbReference type="OrthoDB" id="629407at2759"/>
<dbReference type="SUPFAM" id="SSF50677">
    <property type="entry name" value="ValRS/IleRS/LeuRS editing domain"/>
    <property type="match status" value="1"/>
</dbReference>
<feature type="region of interest" description="Disordered" evidence="11">
    <location>
        <begin position="1"/>
        <end position="27"/>
    </location>
</feature>
<gene>
    <name evidence="14" type="ORF">BU14_0284s0015</name>
</gene>
<dbReference type="Gene3D" id="3.90.740.10">
    <property type="entry name" value="Valyl/Leucyl/Isoleucyl-tRNA synthetase, editing domain"/>
    <property type="match status" value="1"/>
</dbReference>
<evidence type="ECO:0000256" key="1">
    <source>
        <dbReference type="ARBA" id="ARBA00005594"/>
    </source>
</evidence>
<feature type="domain" description="Aminoacyl-tRNA synthetase class Ia" evidence="12">
    <location>
        <begin position="153"/>
        <end position="834"/>
    </location>
</feature>
<name>A0A1X6P123_PORUM</name>
<evidence type="ECO:0000256" key="4">
    <source>
        <dbReference type="ARBA" id="ARBA00022741"/>
    </source>
</evidence>
<sequence>MAGDTTAAAAVAPSASAASGNGGDAPAVAAAPVVELEEYLTMTEEQRSALPRSRQKKLAKLADVARRKAAKAEAAASAPDSGAGGGGGGGGGDKGGAKKGGGGGRAAKKIASLAAKDAADAAAFVNDTPEGEKKRMNGPMAAAYQPRAVESAWYQWWEKEGFFSASAEAGRKAGPDGRFVMVIPPPNVTGSLHLGHTLMAAVEDTLTRWHRMHGRVALYVPGVDHAGIATQAVVEKKLKRERNITRHDLGREAFVAEVWKWKEAYGSQICSQLRRVGSSLDWSREQFTLSPKLSRAVTEAFCRLYNMRDGKTGERLVYRKKRLVHWCCKLRTALSNIEVDNVEIPGRTLRAVPDHDEPVEFGVLTNFSYRFVPDPAAAEGELTELVVATTRLETMLADVAVAIHPDDTRYAHLVGRRLQHPFSDRTIPVIADGVLVKMGFGTGAVKITPAHDANDFECGQRNNLPAYSLLNDDGRLNAEHGAEFAGMLRYEARVAVEKALDAKGLLRGKEPNAMVLGVCSRTGDVIEPRLLPQWYVNCDGMALRAVAAMKTDAEEDAAAAVDAARAAGVTEDLHAGQLDIQPKAFRSTWKGWLTDIHPWCISRQLWWGHRIPAYHVCLPGLSEEVMVVGRDEAEARASVPERLAEAAAAGNEGAAALLSAGALSPEALAAVELKQDDDVLDTWFSSGLFPFSSFGWPDEDAESEMSAFYPTTLLETGHDIIFFWVARMVMFGQTLTGKLPFSTVFLHPMVRDKYGRKMSKSLGNVVDPLQVIEGSTLKELLAKVSGSNVAPTEIARATEATRTEFPAGIPECGADALRFGLLAYLVQTRDVNLDVGRVVGYRNFCNKLWNAARFALAKLGDDFTPTAEGLAAARAAGVTADAWILSRLDRAVETVNTAFASYAFADAVTAAYNFWLYDLCDVYLELAKRFISGGEADDAVRVAATRHVLYECLDVGLRLLHPMMPFVTEELYQRLPGAAARAVPSIMITPFPVVRDGWRSPAAEAAMETVTTLVHACRSLKASYSLAPSARPDVVVVTSAGSDGATPTVETDYVSALGGLGTVTSTVATASAPAAVAEGSAVSVVNDTLALHMQLSGLVDFAVEVAKLTAAAAEKRTLADKTRSRVDAPGYADKVPERQRKADSERLAKYDEEVATMEQLAERMRAMMGSKA</sequence>
<keyword evidence="3 10" id="KW-0436">Ligase</keyword>
<reference evidence="14 15" key="1">
    <citation type="submission" date="2017-03" db="EMBL/GenBank/DDBJ databases">
        <title>WGS assembly of Porphyra umbilicalis.</title>
        <authorList>
            <person name="Brawley S.H."/>
            <person name="Blouin N.A."/>
            <person name="Ficko-Blean E."/>
            <person name="Wheeler G.L."/>
            <person name="Lohr M."/>
            <person name="Goodson H.V."/>
            <person name="Jenkins J.W."/>
            <person name="Blaby-Haas C.E."/>
            <person name="Helliwell K.E."/>
            <person name="Chan C."/>
            <person name="Marriage T."/>
            <person name="Bhattacharya D."/>
            <person name="Klein A.S."/>
            <person name="Badis Y."/>
            <person name="Brodie J."/>
            <person name="Cao Y."/>
            <person name="Collen J."/>
            <person name="Dittami S.M."/>
            <person name="Gachon C.M."/>
            <person name="Green B.R."/>
            <person name="Karpowicz S."/>
            <person name="Kim J.W."/>
            <person name="Kudahl U."/>
            <person name="Lin S."/>
            <person name="Michel G."/>
            <person name="Mittag M."/>
            <person name="Olson B.J."/>
            <person name="Pangilinan J."/>
            <person name="Peng Y."/>
            <person name="Qiu H."/>
            <person name="Shu S."/>
            <person name="Singer J.T."/>
            <person name="Smith A.G."/>
            <person name="Sprecher B.N."/>
            <person name="Wagner V."/>
            <person name="Wang W."/>
            <person name="Wang Z.-Y."/>
            <person name="Yan J."/>
            <person name="Yarish C."/>
            <person name="Zoeuner-Riek S."/>
            <person name="Zhuang Y."/>
            <person name="Zou Y."/>
            <person name="Lindquist E.A."/>
            <person name="Grimwood J."/>
            <person name="Barry K."/>
            <person name="Rokhsar D.S."/>
            <person name="Schmutz J."/>
            <person name="Stiller J.W."/>
            <person name="Grossman A.R."/>
            <person name="Prochnik S.E."/>
        </authorList>
    </citation>
    <scope>NUCLEOTIDE SEQUENCE [LARGE SCALE GENOMIC DNA]</scope>
    <source>
        <strain evidence="14">4086291</strain>
    </source>
</reference>
<comment type="similarity">
    <text evidence="1 10">Belongs to the class-I aminoacyl-tRNA synthetase family.</text>
</comment>
<dbReference type="GO" id="GO:0002161">
    <property type="term" value="F:aminoacyl-tRNA deacylase activity"/>
    <property type="evidence" value="ECO:0007669"/>
    <property type="project" value="InterPro"/>
</dbReference>
<dbReference type="InterPro" id="IPR009080">
    <property type="entry name" value="tRNAsynth_Ia_anticodon-bd"/>
</dbReference>
<keyword evidence="5 10" id="KW-0067">ATP-binding</keyword>
<dbReference type="FunFam" id="3.40.50.620:FF:000457">
    <property type="entry name" value="Predicted protein"/>
    <property type="match status" value="1"/>
</dbReference>
<dbReference type="InterPro" id="IPR037118">
    <property type="entry name" value="Val-tRNA_synth_C_sf"/>
</dbReference>
<dbReference type="EC" id="6.1.1.9" evidence="2"/>
<dbReference type="InterPro" id="IPR002300">
    <property type="entry name" value="aa-tRNA-synth_Ia"/>
</dbReference>
<evidence type="ECO:0000313" key="15">
    <source>
        <dbReference type="Proteomes" id="UP000218209"/>
    </source>
</evidence>
<accession>A0A1X6P123</accession>
<keyword evidence="4 10" id="KW-0547">Nucleotide-binding</keyword>
<evidence type="ECO:0000256" key="7">
    <source>
        <dbReference type="ARBA" id="ARBA00023146"/>
    </source>
</evidence>
<dbReference type="InterPro" id="IPR002303">
    <property type="entry name" value="Valyl-tRNA_ligase"/>
</dbReference>
<dbReference type="PANTHER" id="PTHR11946:SF109">
    <property type="entry name" value="VALINE--TRNA LIGASE"/>
    <property type="match status" value="1"/>
</dbReference>
<evidence type="ECO:0000256" key="5">
    <source>
        <dbReference type="ARBA" id="ARBA00022840"/>
    </source>
</evidence>
<dbReference type="Gene3D" id="3.40.50.620">
    <property type="entry name" value="HUPs"/>
    <property type="match status" value="2"/>
</dbReference>